<accession>A0ABP9R822</accession>
<reference evidence="2" key="1">
    <citation type="journal article" date="2019" name="Int. J. Syst. Evol. Microbiol.">
        <title>The Global Catalogue of Microorganisms (GCM) 10K type strain sequencing project: providing services to taxonomists for standard genome sequencing and annotation.</title>
        <authorList>
            <consortium name="The Broad Institute Genomics Platform"/>
            <consortium name="The Broad Institute Genome Sequencing Center for Infectious Disease"/>
            <person name="Wu L."/>
            <person name="Ma J."/>
        </authorList>
    </citation>
    <scope>NUCLEOTIDE SEQUENCE [LARGE SCALE GENOMIC DNA]</scope>
    <source>
        <strain evidence="2">JCM 18303</strain>
    </source>
</reference>
<comment type="caution">
    <text evidence="1">The sequence shown here is derived from an EMBL/GenBank/DDBJ whole genome shotgun (WGS) entry which is preliminary data.</text>
</comment>
<dbReference type="Proteomes" id="UP001428817">
    <property type="component" value="Unassembled WGS sequence"/>
</dbReference>
<proteinExistence type="predicted"/>
<gene>
    <name evidence="1" type="ORF">GCM10023321_72780</name>
</gene>
<evidence type="ECO:0000313" key="2">
    <source>
        <dbReference type="Proteomes" id="UP001428817"/>
    </source>
</evidence>
<sequence>MGSIARVSAGPEVFTHFSARRWLNRLHHEVGAAGLTAAAAVPGLSAVLDQHAAAVRDATTLGLEAAAVAGVVLLASYGHAVLTHAREHGWQPPHPHPSRWRAADWTSLRLTAVCALARTPNTSPALPRLNP</sequence>
<keyword evidence="2" id="KW-1185">Reference proteome</keyword>
<dbReference type="InterPro" id="IPR045647">
    <property type="entry name" value="DUF6401"/>
</dbReference>
<protein>
    <submittedName>
        <fullName evidence="1">Uncharacterized protein</fullName>
    </submittedName>
</protein>
<organism evidence="1 2">
    <name type="scientific">Pseudonocardia eucalypti</name>
    <dbReference type="NCBI Taxonomy" id="648755"/>
    <lineage>
        <taxon>Bacteria</taxon>
        <taxon>Bacillati</taxon>
        <taxon>Actinomycetota</taxon>
        <taxon>Actinomycetes</taxon>
        <taxon>Pseudonocardiales</taxon>
        <taxon>Pseudonocardiaceae</taxon>
        <taxon>Pseudonocardia</taxon>
    </lineage>
</organism>
<evidence type="ECO:0000313" key="1">
    <source>
        <dbReference type="EMBL" id="GAA5172629.1"/>
    </source>
</evidence>
<dbReference type="EMBL" id="BAABJP010000051">
    <property type="protein sequence ID" value="GAA5172629.1"/>
    <property type="molecule type" value="Genomic_DNA"/>
</dbReference>
<dbReference type="Pfam" id="PF19939">
    <property type="entry name" value="DUF6401"/>
    <property type="match status" value="1"/>
</dbReference>
<name>A0ABP9R822_9PSEU</name>